<comment type="caution">
    <text evidence="1">The sequence shown here is derived from an EMBL/GenBank/DDBJ whole genome shotgun (WGS) entry which is preliminary data.</text>
</comment>
<sequence length="87" mass="9485">MAFISSSNNNNTNGTVNIAQAVNTALRVSTAGTQVNTVNIDNLSDVVIYAFLASQPSSPQLVNDDLEQIHLDDLEEMDLRWQMAMST</sequence>
<name>A0A699X1N7_TANCI</name>
<reference evidence="1" key="1">
    <citation type="journal article" date="2019" name="Sci. Rep.">
        <title>Draft genome of Tanacetum cinerariifolium, the natural source of mosquito coil.</title>
        <authorList>
            <person name="Yamashiro T."/>
            <person name="Shiraishi A."/>
            <person name="Satake H."/>
            <person name="Nakayama K."/>
        </authorList>
    </citation>
    <scope>NUCLEOTIDE SEQUENCE</scope>
</reference>
<dbReference type="EMBL" id="BKCJ011774689">
    <property type="protein sequence ID" value="GFD51816.1"/>
    <property type="molecule type" value="Genomic_DNA"/>
</dbReference>
<evidence type="ECO:0000313" key="1">
    <source>
        <dbReference type="EMBL" id="GFD51816.1"/>
    </source>
</evidence>
<feature type="non-terminal residue" evidence="1">
    <location>
        <position position="87"/>
    </location>
</feature>
<proteinExistence type="predicted"/>
<protein>
    <submittedName>
        <fullName evidence="1">Uncharacterized protein</fullName>
    </submittedName>
</protein>
<accession>A0A699X1N7</accession>
<organism evidence="1">
    <name type="scientific">Tanacetum cinerariifolium</name>
    <name type="common">Dalmatian daisy</name>
    <name type="synonym">Chrysanthemum cinerariifolium</name>
    <dbReference type="NCBI Taxonomy" id="118510"/>
    <lineage>
        <taxon>Eukaryota</taxon>
        <taxon>Viridiplantae</taxon>
        <taxon>Streptophyta</taxon>
        <taxon>Embryophyta</taxon>
        <taxon>Tracheophyta</taxon>
        <taxon>Spermatophyta</taxon>
        <taxon>Magnoliopsida</taxon>
        <taxon>eudicotyledons</taxon>
        <taxon>Gunneridae</taxon>
        <taxon>Pentapetalae</taxon>
        <taxon>asterids</taxon>
        <taxon>campanulids</taxon>
        <taxon>Asterales</taxon>
        <taxon>Asteraceae</taxon>
        <taxon>Asteroideae</taxon>
        <taxon>Anthemideae</taxon>
        <taxon>Anthemidinae</taxon>
        <taxon>Tanacetum</taxon>
    </lineage>
</organism>
<gene>
    <name evidence="1" type="ORF">Tci_923785</name>
</gene>
<dbReference type="AlphaFoldDB" id="A0A699X1N7"/>